<proteinExistence type="predicted"/>
<keyword evidence="2" id="KW-1185">Reference proteome</keyword>
<dbReference type="EMBL" id="JAQQLI010000019">
    <property type="protein sequence ID" value="MDC7786766.1"/>
    <property type="molecule type" value="Genomic_DNA"/>
</dbReference>
<organism evidence="1 2">
    <name type="scientific">Rhodoplanes tepidamans</name>
    <name type="common">Rhodoplanes cryptolactis</name>
    <dbReference type="NCBI Taxonomy" id="200616"/>
    <lineage>
        <taxon>Bacteria</taxon>
        <taxon>Pseudomonadati</taxon>
        <taxon>Pseudomonadota</taxon>
        <taxon>Alphaproteobacteria</taxon>
        <taxon>Hyphomicrobiales</taxon>
        <taxon>Nitrobacteraceae</taxon>
        <taxon>Rhodoplanes</taxon>
    </lineage>
</organism>
<reference evidence="1" key="2">
    <citation type="submission" date="2023-02" db="EMBL/GenBank/DDBJ databases">
        <authorList>
            <person name="Rayyan A."/>
            <person name="Meyer T."/>
            <person name="Kyndt J.A."/>
        </authorList>
    </citation>
    <scope>NUCLEOTIDE SEQUENCE</scope>
    <source>
        <strain evidence="1">DSM 9987</strain>
    </source>
</reference>
<dbReference type="Proteomes" id="UP001165652">
    <property type="component" value="Unassembled WGS sequence"/>
</dbReference>
<comment type="caution">
    <text evidence="1">The sequence shown here is derived from an EMBL/GenBank/DDBJ whole genome shotgun (WGS) entry which is preliminary data.</text>
</comment>
<accession>A0ABT5JAQ8</accession>
<evidence type="ECO:0000313" key="1">
    <source>
        <dbReference type="EMBL" id="MDC7786766.1"/>
    </source>
</evidence>
<reference evidence="1" key="1">
    <citation type="journal article" date="2023" name="Microbiol Resour">
        <title>Genome Sequences of Rhodoplanes serenus and Two Thermotolerant Strains, Rhodoplanes tepidamans and 'Rhodoplanes cryptolactis,' Further Refine the Genus.</title>
        <authorList>
            <person name="Rayyan A.A."/>
            <person name="Kyndt J.A."/>
        </authorList>
    </citation>
    <scope>NUCLEOTIDE SEQUENCE</scope>
    <source>
        <strain evidence="1">DSM 9987</strain>
    </source>
</reference>
<name>A0ABT5JAQ8_RHOTP</name>
<protein>
    <submittedName>
        <fullName evidence="1">Uncharacterized protein</fullName>
    </submittedName>
</protein>
<sequence length="398" mass="44140">MSRLFRVSTFRGFLHGLRTEGASSLVRLARNELAEPRLALTRKVRAAATAVGDHFRRATTASAAWSDDCLQLVWDLAAAPVSFDFAATLAAAEIERRKRGLAGIVVIVVPGPHHGVKRETPAHEAVEDPETRLWRLRHELLPMLALLPSVRGHAVCGDRRQAWSLIAEDDRKVYPDGYRVFLPARPEVAAAREEARRAGTVWPLLTASSAGRRAAEEYLSRIADGRRAVVITLRASPLSPRRNSRIDDWIAFAHGLDRDRYVPVFVHDGPPGTAAPAGLADHPVCTAAGLDIEFRMGLYERAWLNMGVLSEPLTLAWYNERARYQVFVPLDAETDVTARALEDAGHRIGGDIEFARPWQQLVWKTDELAAIRLAFAVMEQRLAAIEAVERTDPATLVR</sequence>
<evidence type="ECO:0000313" key="2">
    <source>
        <dbReference type="Proteomes" id="UP001165652"/>
    </source>
</evidence>
<dbReference type="RefSeq" id="WP_272777613.1">
    <property type="nucleotide sequence ID" value="NZ_JAQQLI010000019.1"/>
</dbReference>
<gene>
    <name evidence="1" type="ORF">PQJ73_13820</name>
</gene>